<dbReference type="AlphaFoldDB" id="A0A4Y2W8T2"/>
<reference evidence="2 3" key="1">
    <citation type="journal article" date="2019" name="Sci. Rep.">
        <title>Orb-weaving spider Araneus ventricosus genome elucidates the spidroin gene catalogue.</title>
        <authorList>
            <person name="Kono N."/>
            <person name="Nakamura H."/>
            <person name="Ohtoshi R."/>
            <person name="Moran D.A.P."/>
            <person name="Shinohara A."/>
            <person name="Yoshida Y."/>
            <person name="Fujiwara M."/>
            <person name="Mori M."/>
            <person name="Tomita M."/>
            <person name="Arakawa K."/>
        </authorList>
    </citation>
    <scope>NUCLEOTIDE SEQUENCE [LARGE SCALE GENOMIC DNA]</scope>
</reference>
<comment type="caution">
    <text evidence="2">The sequence shown here is derived from an EMBL/GenBank/DDBJ whole genome shotgun (WGS) entry which is preliminary data.</text>
</comment>
<gene>
    <name evidence="2" type="ORF">AVEN_73400_1</name>
</gene>
<proteinExistence type="predicted"/>
<organism evidence="2 3">
    <name type="scientific">Araneus ventricosus</name>
    <name type="common">Orbweaver spider</name>
    <name type="synonym">Epeira ventricosa</name>
    <dbReference type="NCBI Taxonomy" id="182803"/>
    <lineage>
        <taxon>Eukaryota</taxon>
        <taxon>Metazoa</taxon>
        <taxon>Ecdysozoa</taxon>
        <taxon>Arthropoda</taxon>
        <taxon>Chelicerata</taxon>
        <taxon>Arachnida</taxon>
        <taxon>Araneae</taxon>
        <taxon>Araneomorphae</taxon>
        <taxon>Entelegynae</taxon>
        <taxon>Araneoidea</taxon>
        <taxon>Araneidae</taxon>
        <taxon>Araneus</taxon>
    </lineage>
</organism>
<accession>A0A4Y2W8T2</accession>
<dbReference type="Proteomes" id="UP000499080">
    <property type="component" value="Unassembled WGS sequence"/>
</dbReference>
<name>A0A4Y2W8T2_ARAVE</name>
<evidence type="ECO:0000313" key="3">
    <source>
        <dbReference type="Proteomes" id="UP000499080"/>
    </source>
</evidence>
<feature type="region of interest" description="Disordered" evidence="1">
    <location>
        <begin position="29"/>
        <end position="56"/>
    </location>
</feature>
<keyword evidence="3" id="KW-1185">Reference proteome</keyword>
<protein>
    <submittedName>
        <fullName evidence="2">Uncharacterized protein</fullName>
    </submittedName>
</protein>
<evidence type="ECO:0000256" key="1">
    <source>
        <dbReference type="SAM" id="MobiDB-lite"/>
    </source>
</evidence>
<dbReference type="EMBL" id="BGPR01056445">
    <property type="protein sequence ID" value="GBO32938.1"/>
    <property type="molecule type" value="Genomic_DNA"/>
</dbReference>
<evidence type="ECO:0000313" key="2">
    <source>
        <dbReference type="EMBL" id="GBO32938.1"/>
    </source>
</evidence>
<sequence>MPYRWFRSPQRKTTLHIRGSALLSEGTTYAIRSPLSPAEPHHTPSKPVSRSQQEPRRIIRSSALLSENHAHTYPSVPLCQQEPHTYQWFTSLSEPHTYP</sequence>